<name>A0A067E4H4_CITSI</name>
<accession>A0A067E4H4</accession>
<keyword evidence="3" id="KW-1185">Reference proteome</keyword>
<evidence type="ECO:0000259" key="1">
    <source>
        <dbReference type="Pfam" id="PF14111"/>
    </source>
</evidence>
<proteinExistence type="predicted"/>
<dbReference type="EMBL" id="KK785133">
    <property type="protein sequence ID" value="KDO48750.1"/>
    <property type="molecule type" value="Genomic_DNA"/>
</dbReference>
<dbReference type="Proteomes" id="UP000027120">
    <property type="component" value="Unassembled WGS sequence"/>
</dbReference>
<gene>
    <name evidence="2" type="ORF">CISIN_1g047397mg</name>
</gene>
<feature type="domain" description="DUF4283" evidence="1">
    <location>
        <begin position="48"/>
        <end position="113"/>
    </location>
</feature>
<evidence type="ECO:0000313" key="3">
    <source>
        <dbReference type="Proteomes" id="UP000027120"/>
    </source>
</evidence>
<sequence length="213" mass="24384">MEAVTVMARQTRSAVEDWDIKDEDVVERIEEGILVIYFSKRVQEKLQQPWRFSVIVKLLGRQIGYQVLCNKLEVPWRSMVADFSIIDLENNYFFVKFQTAVDAKCALTEGLWTDSKRGKFARLAVRVSLEKPLVLQIQVNGQIQLMEYEGLPIICFSYGKYGYVIEDCGEKNMVATSTINLVENNAPVGANEKNNETNTRVAETRGNKFGPWM</sequence>
<organism evidence="2 3">
    <name type="scientific">Citrus sinensis</name>
    <name type="common">Sweet orange</name>
    <name type="synonym">Citrus aurantium var. sinensis</name>
    <dbReference type="NCBI Taxonomy" id="2711"/>
    <lineage>
        <taxon>Eukaryota</taxon>
        <taxon>Viridiplantae</taxon>
        <taxon>Streptophyta</taxon>
        <taxon>Embryophyta</taxon>
        <taxon>Tracheophyta</taxon>
        <taxon>Spermatophyta</taxon>
        <taxon>Magnoliopsida</taxon>
        <taxon>eudicotyledons</taxon>
        <taxon>Gunneridae</taxon>
        <taxon>Pentapetalae</taxon>
        <taxon>rosids</taxon>
        <taxon>malvids</taxon>
        <taxon>Sapindales</taxon>
        <taxon>Rutaceae</taxon>
        <taxon>Aurantioideae</taxon>
        <taxon>Citrus</taxon>
    </lineage>
</organism>
<dbReference type="AlphaFoldDB" id="A0A067E4H4"/>
<reference evidence="2 3" key="1">
    <citation type="submission" date="2014-04" db="EMBL/GenBank/DDBJ databases">
        <authorList>
            <consortium name="International Citrus Genome Consortium"/>
            <person name="Gmitter F."/>
            <person name="Chen C."/>
            <person name="Farmerie W."/>
            <person name="Harkins T."/>
            <person name="Desany B."/>
            <person name="Mohiuddin M."/>
            <person name="Kodira C."/>
            <person name="Borodovsky M."/>
            <person name="Lomsadze A."/>
            <person name="Burns P."/>
            <person name="Jenkins J."/>
            <person name="Prochnik S."/>
            <person name="Shu S."/>
            <person name="Chapman J."/>
            <person name="Pitluck S."/>
            <person name="Schmutz J."/>
            <person name="Rokhsar D."/>
        </authorList>
    </citation>
    <scope>NUCLEOTIDE SEQUENCE</scope>
</reference>
<dbReference type="PANTHER" id="PTHR31286">
    <property type="entry name" value="GLYCINE-RICH CELL WALL STRUCTURAL PROTEIN 1.8-LIKE"/>
    <property type="match status" value="1"/>
</dbReference>
<evidence type="ECO:0000313" key="2">
    <source>
        <dbReference type="EMBL" id="KDO48750.1"/>
    </source>
</evidence>
<dbReference type="InterPro" id="IPR025558">
    <property type="entry name" value="DUF4283"/>
</dbReference>
<protein>
    <recommendedName>
        <fullName evidence="1">DUF4283 domain-containing protein</fullName>
    </recommendedName>
</protein>
<dbReference type="PANTHER" id="PTHR31286:SF99">
    <property type="entry name" value="DUF4283 DOMAIN-CONTAINING PROTEIN"/>
    <property type="match status" value="1"/>
</dbReference>
<feature type="non-terminal residue" evidence="2">
    <location>
        <position position="213"/>
    </location>
</feature>
<dbReference type="Pfam" id="PF14111">
    <property type="entry name" value="DUF4283"/>
    <property type="match status" value="1"/>
</dbReference>
<dbReference type="InterPro" id="IPR040256">
    <property type="entry name" value="At4g02000-like"/>
</dbReference>